<keyword evidence="5" id="KW-0540">Nuclease</keyword>
<evidence type="ECO:0000313" key="6">
    <source>
        <dbReference type="Proteomes" id="UP000199051"/>
    </source>
</evidence>
<keyword evidence="2" id="KW-0479">Metal-binding</keyword>
<protein>
    <submittedName>
        <fullName evidence="5">DDE superfamily endonuclease</fullName>
    </submittedName>
</protein>
<dbReference type="GO" id="GO:0004519">
    <property type="term" value="F:endonuclease activity"/>
    <property type="evidence" value="ECO:0007669"/>
    <property type="project" value="UniProtKB-KW"/>
</dbReference>
<name>A0A1H9T7K2_9PSEU</name>
<dbReference type="Proteomes" id="UP000199051">
    <property type="component" value="Unassembled WGS sequence"/>
</dbReference>
<evidence type="ECO:0000256" key="2">
    <source>
        <dbReference type="ARBA" id="ARBA00022723"/>
    </source>
</evidence>
<sequence length="69" mass="7862">MITPDKGRNKPESQKDANRAHARLRDPGERAHAPLKTWRVLRKVRVNPRRIGRLAKAIHVLQNHEATAG</sequence>
<keyword evidence="5" id="KW-0378">Hydrolase</keyword>
<dbReference type="AlphaFoldDB" id="A0A1H9T7K2"/>
<evidence type="ECO:0000313" key="5">
    <source>
        <dbReference type="EMBL" id="SER93077.1"/>
    </source>
</evidence>
<feature type="compositionally biased region" description="Basic and acidic residues" evidence="3">
    <location>
        <begin position="1"/>
        <end position="32"/>
    </location>
</feature>
<dbReference type="Pfam" id="PF13359">
    <property type="entry name" value="DDE_Tnp_4"/>
    <property type="match status" value="1"/>
</dbReference>
<feature type="domain" description="DDE Tnp4" evidence="4">
    <location>
        <begin position="5"/>
        <end position="63"/>
    </location>
</feature>
<evidence type="ECO:0000256" key="3">
    <source>
        <dbReference type="SAM" id="MobiDB-lite"/>
    </source>
</evidence>
<dbReference type="InterPro" id="IPR027806">
    <property type="entry name" value="HARBI1_dom"/>
</dbReference>
<organism evidence="5 6">
    <name type="scientific">Actinokineospora terrae</name>
    <dbReference type="NCBI Taxonomy" id="155974"/>
    <lineage>
        <taxon>Bacteria</taxon>
        <taxon>Bacillati</taxon>
        <taxon>Actinomycetota</taxon>
        <taxon>Actinomycetes</taxon>
        <taxon>Pseudonocardiales</taxon>
        <taxon>Pseudonocardiaceae</taxon>
        <taxon>Actinokineospora</taxon>
    </lineage>
</organism>
<keyword evidence="6" id="KW-1185">Reference proteome</keyword>
<gene>
    <name evidence="5" type="ORF">SAMN04487818_106107</name>
</gene>
<dbReference type="GO" id="GO:0046872">
    <property type="term" value="F:metal ion binding"/>
    <property type="evidence" value="ECO:0007669"/>
    <property type="project" value="UniProtKB-KW"/>
</dbReference>
<keyword evidence="5" id="KW-0255">Endonuclease</keyword>
<dbReference type="EMBL" id="FOGI01000006">
    <property type="protein sequence ID" value="SER93077.1"/>
    <property type="molecule type" value="Genomic_DNA"/>
</dbReference>
<feature type="region of interest" description="Disordered" evidence="3">
    <location>
        <begin position="1"/>
        <end position="34"/>
    </location>
</feature>
<reference evidence="6" key="1">
    <citation type="submission" date="2016-10" db="EMBL/GenBank/DDBJ databases">
        <authorList>
            <person name="Varghese N."/>
            <person name="Submissions S."/>
        </authorList>
    </citation>
    <scope>NUCLEOTIDE SEQUENCE [LARGE SCALE GENOMIC DNA]</scope>
    <source>
        <strain evidence="6">DSM 44260</strain>
    </source>
</reference>
<accession>A0A1H9T7K2</accession>
<evidence type="ECO:0000259" key="4">
    <source>
        <dbReference type="Pfam" id="PF13359"/>
    </source>
</evidence>
<comment type="cofactor">
    <cofactor evidence="1">
        <name>a divalent metal cation</name>
        <dbReference type="ChEBI" id="CHEBI:60240"/>
    </cofactor>
</comment>
<evidence type="ECO:0000256" key="1">
    <source>
        <dbReference type="ARBA" id="ARBA00001968"/>
    </source>
</evidence>
<proteinExistence type="predicted"/>